<evidence type="ECO:0000256" key="3">
    <source>
        <dbReference type="ARBA" id="ARBA00022842"/>
    </source>
</evidence>
<evidence type="ECO:0000256" key="2">
    <source>
        <dbReference type="ARBA" id="ARBA00022801"/>
    </source>
</evidence>
<dbReference type="PANTHER" id="PTHR43344">
    <property type="entry name" value="PHOSPHOSERINE PHOSPHATASE"/>
    <property type="match status" value="1"/>
</dbReference>
<dbReference type="PANTHER" id="PTHR43344:SF13">
    <property type="entry name" value="PHOSPHATASE RV3661-RELATED"/>
    <property type="match status" value="1"/>
</dbReference>
<reference evidence="4 5" key="1">
    <citation type="submission" date="2024-02" db="EMBL/GenBank/DDBJ databases">
        <title>Marinospirillum sp. MEB 164 isolated from Lonar lake sediment.</title>
        <authorList>
            <person name="Joshi A."/>
            <person name="Thite S."/>
        </authorList>
    </citation>
    <scope>NUCLEOTIDE SEQUENCE [LARGE SCALE GENOMIC DNA]</scope>
    <source>
        <strain evidence="4 5">MEB164</strain>
    </source>
</reference>
<evidence type="ECO:0000313" key="5">
    <source>
        <dbReference type="Proteomes" id="UP001621714"/>
    </source>
</evidence>
<gene>
    <name evidence="4" type="ORF">V6U78_01165</name>
</gene>
<keyword evidence="1" id="KW-0479">Metal-binding</keyword>
<dbReference type="InterPro" id="IPR023214">
    <property type="entry name" value="HAD_sf"/>
</dbReference>
<dbReference type="InterPro" id="IPR006385">
    <property type="entry name" value="HAD_hydro_SerB1"/>
</dbReference>
<dbReference type="EC" id="3.1.3.-" evidence="4"/>
<dbReference type="RefSeq" id="WP_405336348.1">
    <property type="nucleotide sequence ID" value="NZ_JBANFI010000001.1"/>
</dbReference>
<name>A0ABW8PTM7_9GAMM</name>
<accession>A0ABW8PTM7</accession>
<organism evidence="4 5">
    <name type="scientific">Marinospirillum alkalitolerans</name>
    <dbReference type="NCBI Taxonomy" id="3123374"/>
    <lineage>
        <taxon>Bacteria</taxon>
        <taxon>Pseudomonadati</taxon>
        <taxon>Pseudomonadota</taxon>
        <taxon>Gammaproteobacteria</taxon>
        <taxon>Oceanospirillales</taxon>
        <taxon>Oceanospirillaceae</taxon>
        <taxon>Marinospirillum</taxon>
    </lineage>
</organism>
<dbReference type="CDD" id="cd02612">
    <property type="entry name" value="HAD_PGPPase"/>
    <property type="match status" value="1"/>
</dbReference>
<dbReference type="NCBIfam" id="TIGR01488">
    <property type="entry name" value="HAD-SF-IB"/>
    <property type="match status" value="1"/>
</dbReference>
<dbReference type="Proteomes" id="UP001621714">
    <property type="component" value="Unassembled WGS sequence"/>
</dbReference>
<comment type="caution">
    <text evidence="4">The sequence shown here is derived from an EMBL/GenBank/DDBJ whole genome shotgun (WGS) entry which is preliminary data.</text>
</comment>
<dbReference type="EMBL" id="JBANFI010000001">
    <property type="protein sequence ID" value="MFK7159646.1"/>
    <property type="molecule type" value="Genomic_DNA"/>
</dbReference>
<dbReference type="Gene3D" id="3.40.50.1000">
    <property type="entry name" value="HAD superfamily/HAD-like"/>
    <property type="match status" value="1"/>
</dbReference>
<dbReference type="InterPro" id="IPR050582">
    <property type="entry name" value="HAD-like_SerB"/>
</dbReference>
<keyword evidence="5" id="KW-1185">Reference proteome</keyword>
<dbReference type="GO" id="GO:0016787">
    <property type="term" value="F:hydrolase activity"/>
    <property type="evidence" value="ECO:0007669"/>
    <property type="project" value="UniProtKB-KW"/>
</dbReference>
<dbReference type="SUPFAM" id="SSF56784">
    <property type="entry name" value="HAD-like"/>
    <property type="match status" value="1"/>
</dbReference>
<keyword evidence="3" id="KW-0460">Magnesium</keyword>
<evidence type="ECO:0000313" key="4">
    <source>
        <dbReference type="EMBL" id="MFK7159646.1"/>
    </source>
</evidence>
<dbReference type="Pfam" id="PF12710">
    <property type="entry name" value="HAD"/>
    <property type="match status" value="1"/>
</dbReference>
<protein>
    <submittedName>
        <fullName evidence="4">HAD family hydrolase</fullName>
        <ecNumber evidence="4">3.1.3.-</ecNumber>
    </submittedName>
</protein>
<keyword evidence="2 4" id="KW-0378">Hydrolase</keyword>
<sequence>MSLALFDLDNTLIAGDSDHAWGQFLVERGLVDAAEYKKSNDFYLQAYQDGTLDIHEYLAFSLAPLTRHPLQQLHQWREEFMRDKIEPLLLPHAEALLDQHRQQGDRIVIITATNFFITEPIAARLGVEDLIAVRPEILDQRYTGRITGTPCFREGKITCLEEWLATEKLDLTGSHFYSDSHNDLPLLLKVDHPVAVDPDAQLKAHAEQAGWPILSLRNKAP</sequence>
<dbReference type="NCBIfam" id="TIGR01490">
    <property type="entry name" value="HAD-SF-IB-hyp1"/>
    <property type="match status" value="1"/>
</dbReference>
<evidence type="ECO:0000256" key="1">
    <source>
        <dbReference type="ARBA" id="ARBA00022723"/>
    </source>
</evidence>
<proteinExistence type="predicted"/>
<dbReference type="Gene3D" id="1.20.1440.100">
    <property type="entry name" value="SG protein - dephosphorylation function"/>
    <property type="match status" value="1"/>
</dbReference>
<dbReference type="InterPro" id="IPR036412">
    <property type="entry name" value="HAD-like_sf"/>
</dbReference>